<keyword evidence="1" id="KW-0472">Membrane</keyword>
<evidence type="ECO:0000313" key="3">
    <source>
        <dbReference type="Proteomes" id="UP000579153"/>
    </source>
</evidence>
<organism evidence="2 3">
    <name type="scientific">Nonomuraea jabiensis</name>
    <dbReference type="NCBI Taxonomy" id="882448"/>
    <lineage>
        <taxon>Bacteria</taxon>
        <taxon>Bacillati</taxon>
        <taxon>Actinomycetota</taxon>
        <taxon>Actinomycetes</taxon>
        <taxon>Streptosporangiales</taxon>
        <taxon>Streptosporangiaceae</taxon>
        <taxon>Nonomuraea</taxon>
    </lineage>
</organism>
<keyword evidence="1" id="KW-1133">Transmembrane helix</keyword>
<gene>
    <name evidence="2" type="ORF">HD596_000851</name>
</gene>
<evidence type="ECO:0000256" key="1">
    <source>
        <dbReference type="SAM" id="Phobius"/>
    </source>
</evidence>
<keyword evidence="3" id="KW-1185">Reference proteome</keyword>
<comment type="caution">
    <text evidence="2">The sequence shown here is derived from an EMBL/GenBank/DDBJ whole genome shotgun (WGS) entry which is preliminary data.</text>
</comment>
<dbReference type="Proteomes" id="UP000579153">
    <property type="component" value="Unassembled WGS sequence"/>
</dbReference>
<dbReference type="EMBL" id="JACHMB010000001">
    <property type="protein sequence ID" value="MBB5774095.1"/>
    <property type="molecule type" value="Genomic_DNA"/>
</dbReference>
<accession>A0A7W9FYU2</accession>
<dbReference type="RefSeq" id="WP_185067958.1">
    <property type="nucleotide sequence ID" value="NZ_CBDRAU010000024.1"/>
</dbReference>
<proteinExistence type="predicted"/>
<protein>
    <submittedName>
        <fullName evidence="2">Uncharacterized protein</fullName>
    </submittedName>
</protein>
<dbReference type="AlphaFoldDB" id="A0A7W9FYU2"/>
<sequence>MTIAGSIILIMLGAILTWAVEFDLAGLDINVVGVILMLGGLVGLLFGIYRISVTRRAVAPVDEPVHRHEVYEEPEATRRTTVYEERRRYDEPPL</sequence>
<keyword evidence="1" id="KW-0812">Transmembrane</keyword>
<feature type="transmembrane region" description="Helical" evidence="1">
    <location>
        <begin position="29"/>
        <end position="49"/>
    </location>
</feature>
<reference evidence="2 3" key="1">
    <citation type="submission" date="2020-08" db="EMBL/GenBank/DDBJ databases">
        <title>Sequencing the genomes of 1000 actinobacteria strains.</title>
        <authorList>
            <person name="Klenk H.-P."/>
        </authorList>
    </citation>
    <scope>NUCLEOTIDE SEQUENCE [LARGE SCALE GENOMIC DNA]</scope>
    <source>
        <strain evidence="2 3">DSM 45507</strain>
    </source>
</reference>
<name>A0A7W9FYU2_9ACTN</name>
<evidence type="ECO:0000313" key="2">
    <source>
        <dbReference type="EMBL" id="MBB5774095.1"/>
    </source>
</evidence>